<evidence type="ECO:0000256" key="8">
    <source>
        <dbReference type="ARBA" id="ARBA00022837"/>
    </source>
</evidence>
<dbReference type="Proteomes" id="UP000030693">
    <property type="component" value="Unassembled WGS sequence"/>
</dbReference>
<dbReference type="GO" id="GO:1990246">
    <property type="term" value="C:uniplex complex"/>
    <property type="evidence" value="ECO:0007669"/>
    <property type="project" value="TreeGrafter"/>
</dbReference>
<evidence type="ECO:0000256" key="10">
    <source>
        <dbReference type="ARBA" id="ARBA00023065"/>
    </source>
</evidence>
<dbReference type="eggNOG" id="KOG2966">
    <property type="taxonomic scope" value="Eukaryota"/>
</dbReference>
<proteinExistence type="inferred from homology"/>
<sequence length="358" mass="39417">MTRATGPPRCFPFHCLRLSRSPSPPFPNMLSAAFLSRRLFSSTAKTAVSAAASAAVPAAKAVATPNILNTTVEFACNEAQIPDYSRLDKAPLQDPRVGSVVGTLFSSRGRITVPRQFVGGAAAAAVDNNTKDRNLHIHIDVHRPVDSLLAALEAENQRVTLGAFDAHGNRISRASVLADVLGPGTDGAVTIRPLTDKPDAPELHLNLPTLAHRTRDAEKLLAELIAERAPLLEIKDLCDQRAQKFSDRLVKAGLAFIVVQWGAMMRLTWWDLSWDVMEPIAYFLTFGTGIMGYIFYLGSRKDYTYEALHHVSTSSRKAKLYNKAGLDTERLVAIESDINVIKRSMDHVKLEYLTSRWK</sequence>
<gene>
    <name evidence="17" type="ORF">H696_02412</name>
</gene>
<dbReference type="PANTHER" id="PTHR13462:SF10">
    <property type="entry name" value="CALCIUM UNIPORTER PROTEIN, MITOCHONDRIAL"/>
    <property type="match status" value="1"/>
</dbReference>
<dbReference type="GO" id="GO:0036444">
    <property type="term" value="P:calcium import into the mitochondrion"/>
    <property type="evidence" value="ECO:0007669"/>
    <property type="project" value="TreeGrafter"/>
</dbReference>
<evidence type="ECO:0000256" key="12">
    <source>
        <dbReference type="ARBA" id="ARBA00023136"/>
    </source>
</evidence>
<evidence type="ECO:0000256" key="9">
    <source>
        <dbReference type="ARBA" id="ARBA00022989"/>
    </source>
</evidence>
<keyword evidence="13" id="KW-0407">Ion channel</keyword>
<dbReference type="GO" id="GO:0015292">
    <property type="term" value="F:uniporter activity"/>
    <property type="evidence" value="ECO:0007669"/>
    <property type="project" value="TreeGrafter"/>
</dbReference>
<dbReference type="GO" id="GO:0005262">
    <property type="term" value="F:calcium channel activity"/>
    <property type="evidence" value="ECO:0007669"/>
    <property type="project" value="UniProtKB-KW"/>
</dbReference>
<dbReference type="RefSeq" id="XP_009494589.1">
    <property type="nucleotide sequence ID" value="XM_009496314.1"/>
</dbReference>
<evidence type="ECO:0000313" key="17">
    <source>
        <dbReference type="EMBL" id="KCV71466.1"/>
    </source>
</evidence>
<keyword evidence="4" id="KW-0109">Calcium transport</keyword>
<evidence type="ECO:0000259" key="16">
    <source>
        <dbReference type="Pfam" id="PF04678"/>
    </source>
</evidence>
<dbReference type="InterPro" id="IPR006769">
    <property type="entry name" value="MCU_C"/>
</dbReference>
<evidence type="ECO:0000256" key="4">
    <source>
        <dbReference type="ARBA" id="ARBA00022568"/>
    </source>
</evidence>
<keyword evidence="5" id="KW-0107">Calcium channel</keyword>
<comment type="subcellular location">
    <subcellularLocation>
        <location evidence="1">Mitochondrion inner membrane</location>
        <topology evidence="1">Multi-pass membrane protein</topology>
    </subcellularLocation>
</comment>
<keyword evidence="9 15" id="KW-1133">Transmembrane helix</keyword>
<dbReference type="InterPro" id="IPR039055">
    <property type="entry name" value="MCU_fam"/>
</dbReference>
<evidence type="ECO:0000256" key="6">
    <source>
        <dbReference type="ARBA" id="ARBA00022692"/>
    </source>
</evidence>
<keyword evidence="18" id="KW-1185">Reference proteome</keyword>
<evidence type="ECO:0000256" key="14">
    <source>
        <dbReference type="ARBA" id="ARBA00036634"/>
    </source>
</evidence>
<feature type="transmembrane region" description="Helical" evidence="15">
    <location>
        <begin position="249"/>
        <end position="268"/>
    </location>
</feature>
<dbReference type="Pfam" id="PF04678">
    <property type="entry name" value="MCU"/>
    <property type="match status" value="1"/>
</dbReference>
<keyword evidence="6 15" id="KW-0812">Transmembrane</keyword>
<keyword evidence="7" id="KW-0999">Mitochondrion inner membrane</keyword>
<dbReference type="STRING" id="691883.A0A058ZC09"/>
<dbReference type="PANTHER" id="PTHR13462">
    <property type="entry name" value="CALCIUM UNIPORTER PROTEIN, MITOCHONDRIAL"/>
    <property type="match status" value="1"/>
</dbReference>
<dbReference type="AlphaFoldDB" id="A0A058ZC09"/>
<keyword evidence="3" id="KW-0813">Transport</keyword>
<evidence type="ECO:0000313" key="18">
    <source>
        <dbReference type="Proteomes" id="UP000030693"/>
    </source>
</evidence>
<name>A0A058ZC09_FONAL</name>
<keyword evidence="8" id="KW-0106">Calcium</keyword>
<comment type="similarity">
    <text evidence="2">Belongs to the MCU (TC 1.A.77) family.</text>
</comment>
<dbReference type="GeneID" id="20527137"/>
<feature type="domain" description="Calcium uniporter protein C-terminal" evidence="16">
    <location>
        <begin position="202"/>
        <end position="331"/>
    </location>
</feature>
<organism evidence="17">
    <name type="scientific">Fonticula alba</name>
    <name type="common">Slime mold</name>
    <dbReference type="NCBI Taxonomy" id="691883"/>
    <lineage>
        <taxon>Eukaryota</taxon>
        <taxon>Rotosphaerida</taxon>
        <taxon>Fonticulaceae</taxon>
        <taxon>Fonticula</taxon>
    </lineage>
</organism>
<dbReference type="EMBL" id="KB932203">
    <property type="protein sequence ID" value="KCV71466.1"/>
    <property type="molecule type" value="Genomic_DNA"/>
</dbReference>
<protein>
    <recommendedName>
        <fullName evidence="16">Calcium uniporter protein C-terminal domain-containing protein</fullName>
    </recommendedName>
</protein>
<feature type="transmembrane region" description="Helical" evidence="15">
    <location>
        <begin position="280"/>
        <end position="298"/>
    </location>
</feature>
<dbReference type="OrthoDB" id="278338at2759"/>
<evidence type="ECO:0000256" key="11">
    <source>
        <dbReference type="ARBA" id="ARBA00023128"/>
    </source>
</evidence>
<evidence type="ECO:0000256" key="13">
    <source>
        <dbReference type="ARBA" id="ARBA00023303"/>
    </source>
</evidence>
<keyword evidence="12 15" id="KW-0472">Membrane</keyword>
<keyword evidence="10" id="KW-0406">Ion transport</keyword>
<evidence type="ECO:0000256" key="15">
    <source>
        <dbReference type="SAM" id="Phobius"/>
    </source>
</evidence>
<evidence type="ECO:0000256" key="5">
    <source>
        <dbReference type="ARBA" id="ARBA00022673"/>
    </source>
</evidence>
<accession>A0A058ZC09</accession>
<reference evidence="17" key="1">
    <citation type="submission" date="2013-04" db="EMBL/GenBank/DDBJ databases">
        <title>The Genome Sequence of Fonticula alba ATCC 38817.</title>
        <authorList>
            <consortium name="The Broad Institute Genomics Platform"/>
            <person name="Russ C."/>
            <person name="Cuomo C."/>
            <person name="Burger G."/>
            <person name="Gray M.W."/>
            <person name="Holland P.W.H."/>
            <person name="King N."/>
            <person name="Lang F.B.F."/>
            <person name="Roger A.J."/>
            <person name="Ruiz-Trillo I."/>
            <person name="Brown M."/>
            <person name="Walker B."/>
            <person name="Young S."/>
            <person name="Zeng Q."/>
            <person name="Gargeya S."/>
            <person name="Fitzgerald M."/>
            <person name="Haas B."/>
            <person name="Abouelleil A."/>
            <person name="Allen A.W."/>
            <person name="Alvarado L."/>
            <person name="Arachchi H.M."/>
            <person name="Berlin A.M."/>
            <person name="Chapman S.B."/>
            <person name="Gainer-Dewar J."/>
            <person name="Goldberg J."/>
            <person name="Griggs A."/>
            <person name="Gujja S."/>
            <person name="Hansen M."/>
            <person name="Howarth C."/>
            <person name="Imamovic A."/>
            <person name="Ireland A."/>
            <person name="Larimer J."/>
            <person name="McCowan C."/>
            <person name="Murphy C."/>
            <person name="Pearson M."/>
            <person name="Poon T.W."/>
            <person name="Priest M."/>
            <person name="Roberts A."/>
            <person name="Saif S."/>
            <person name="Shea T."/>
            <person name="Sisk P."/>
            <person name="Sykes S."/>
            <person name="Wortman J."/>
            <person name="Nusbaum C."/>
            <person name="Birren B."/>
        </authorList>
    </citation>
    <scope>NUCLEOTIDE SEQUENCE [LARGE SCALE GENOMIC DNA]</scope>
    <source>
        <strain evidence="17">ATCC 38817</strain>
    </source>
</reference>
<evidence type="ECO:0000256" key="3">
    <source>
        <dbReference type="ARBA" id="ARBA00022448"/>
    </source>
</evidence>
<dbReference type="GO" id="GO:0051560">
    <property type="term" value="P:mitochondrial calcium ion homeostasis"/>
    <property type="evidence" value="ECO:0007669"/>
    <property type="project" value="InterPro"/>
</dbReference>
<evidence type="ECO:0000256" key="7">
    <source>
        <dbReference type="ARBA" id="ARBA00022792"/>
    </source>
</evidence>
<comment type="catalytic activity">
    <reaction evidence="14">
        <text>Ca(2+)(in) = Ca(2+)(out)</text>
        <dbReference type="Rhea" id="RHEA:29671"/>
        <dbReference type="ChEBI" id="CHEBI:29108"/>
    </reaction>
</comment>
<evidence type="ECO:0000256" key="1">
    <source>
        <dbReference type="ARBA" id="ARBA00004448"/>
    </source>
</evidence>
<keyword evidence="11" id="KW-0496">Mitochondrion</keyword>
<evidence type="ECO:0000256" key="2">
    <source>
        <dbReference type="ARBA" id="ARBA00005653"/>
    </source>
</evidence>